<dbReference type="GO" id="GO:0070847">
    <property type="term" value="C:core mediator complex"/>
    <property type="evidence" value="ECO:0007669"/>
    <property type="project" value="TreeGrafter"/>
</dbReference>
<comment type="similarity">
    <text evidence="2 6">Belongs to the Mediator complex subunit 7 family.</text>
</comment>
<dbReference type="InterPro" id="IPR037212">
    <property type="entry name" value="Med7/Med21-like"/>
</dbReference>
<keyword evidence="4 6" id="KW-0804">Transcription</keyword>
<sequence length="241" mass="28795">MASSEPIQVSSLPLPPMQYINQYTDEMIRRGRSPRPPPPIHDTYHMFGNSFNTEESIIRPLESQGFKRLYPLHFDRRRELKKLNQSLLVNFLDLLDLLVHCPDSPRRTEKVEDLSLLFIHIHHLLNEFRPHQARETLRVMMELQRRERLETASRFQKHLMMELQRRERLETASRFQKHLDKVQEILQQALQNLPEPMEIDSKLMIETDLLVNKENYSKDDINNDPCYVLDRIMCKIIDDMP</sequence>
<keyword evidence="6" id="KW-0010">Activator</keyword>
<keyword evidence="3 6" id="KW-0805">Transcription regulation</keyword>
<comment type="function">
    <text evidence="6">Component of the Mediator complex, a coactivator involved in the regulated transcription of nearly all RNA polymerase II-dependent genes. Mediator functions as a bridge to convey information from gene-specific regulatory proteins to the basal RNA polymerase II transcription machinery.</text>
</comment>
<evidence type="ECO:0000256" key="4">
    <source>
        <dbReference type="ARBA" id="ARBA00023163"/>
    </source>
</evidence>
<evidence type="ECO:0000256" key="3">
    <source>
        <dbReference type="ARBA" id="ARBA00023015"/>
    </source>
</evidence>
<dbReference type="AlphaFoldDB" id="A0AAW1JY92"/>
<name>A0AAW1JY92_POPJA</name>
<protein>
    <recommendedName>
        <fullName evidence="6">Mediator of RNA polymerase II transcription subunit 7</fullName>
    </recommendedName>
</protein>
<comment type="subcellular location">
    <subcellularLocation>
        <location evidence="1 6">Nucleus</location>
    </subcellularLocation>
</comment>
<dbReference type="GO" id="GO:0003712">
    <property type="term" value="F:transcription coregulator activity"/>
    <property type="evidence" value="ECO:0007669"/>
    <property type="project" value="InterPro"/>
</dbReference>
<dbReference type="InterPro" id="IPR044888">
    <property type="entry name" value="Mediatior_Med7_sf"/>
</dbReference>
<organism evidence="7 8">
    <name type="scientific">Popillia japonica</name>
    <name type="common">Japanese beetle</name>
    <dbReference type="NCBI Taxonomy" id="7064"/>
    <lineage>
        <taxon>Eukaryota</taxon>
        <taxon>Metazoa</taxon>
        <taxon>Ecdysozoa</taxon>
        <taxon>Arthropoda</taxon>
        <taxon>Hexapoda</taxon>
        <taxon>Insecta</taxon>
        <taxon>Pterygota</taxon>
        <taxon>Neoptera</taxon>
        <taxon>Endopterygota</taxon>
        <taxon>Coleoptera</taxon>
        <taxon>Polyphaga</taxon>
        <taxon>Scarabaeiformia</taxon>
        <taxon>Scarabaeidae</taxon>
        <taxon>Rutelinae</taxon>
        <taxon>Popillia</taxon>
    </lineage>
</organism>
<dbReference type="GO" id="GO:0016592">
    <property type="term" value="C:mediator complex"/>
    <property type="evidence" value="ECO:0007669"/>
    <property type="project" value="InterPro"/>
</dbReference>
<evidence type="ECO:0000313" key="7">
    <source>
        <dbReference type="EMBL" id="KAK9709107.1"/>
    </source>
</evidence>
<reference evidence="7 8" key="1">
    <citation type="journal article" date="2024" name="BMC Genomics">
        <title>De novo assembly and annotation of Popillia japonica's genome with initial clues to its potential as an invasive pest.</title>
        <authorList>
            <person name="Cucini C."/>
            <person name="Boschi S."/>
            <person name="Funari R."/>
            <person name="Cardaioli E."/>
            <person name="Iannotti N."/>
            <person name="Marturano G."/>
            <person name="Paoli F."/>
            <person name="Bruttini M."/>
            <person name="Carapelli A."/>
            <person name="Frati F."/>
            <person name="Nardi F."/>
        </authorList>
    </citation>
    <scope>NUCLEOTIDE SEQUENCE [LARGE SCALE GENOMIC DNA]</scope>
    <source>
        <strain evidence="7">DMR45628</strain>
    </source>
</reference>
<evidence type="ECO:0000256" key="1">
    <source>
        <dbReference type="ARBA" id="ARBA00004123"/>
    </source>
</evidence>
<dbReference type="SUPFAM" id="SSF140718">
    <property type="entry name" value="Mediator hinge subcomplex-like"/>
    <property type="match status" value="1"/>
</dbReference>
<dbReference type="PANTHER" id="PTHR21428:SF11">
    <property type="entry name" value="MEDIATOR OF RNA POLYMERASE II TRANSCRIPTION SUBUNIT 7"/>
    <property type="match status" value="1"/>
</dbReference>
<evidence type="ECO:0000313" key="8">
    <source>
        <dbReference type="Proteomes" id="UP001458880"/>
    </source>
</evidence>
<dbReference type="GO" id="GO:0006357">
    <property type="term" value="P:regulation of transcription by RNA polymerase II"/>
    <property type="evidence" value="ECO:0007669"/>
    <property type="project" value="InterPro"/>
</dbReference>
<comment type="caution">
    <text evidence="7">The sequence shown here is derived from an EMBL/GenBank/DDBJ whole genome shotgun (WGS) entry which is preliminary data.</text>
</comment>
<dbReference type="EMBL" id="JASPKY010000317">
    <property type="protein sequence ID" value="KAK9709107.1"/>
    <property type="molecule type" value="Genomic_DNA"/>
</dbReference>
<evidence type="ECO:0000256" key="2">
    <source>
        <dbReference type="ARBA" id="ARBA00009994"/>
    </source>
</evidence>
<evidence type="ECO:0000256" key="6">
    <source>
        <dbReference type="RuleBase" id="RU364060"/>
    </source>
</evidence>
<dbReference type="PANTHER" id="PTHR21428">
    <property type="entry name" value="MEDIATOR OF RNA POLYMERASE II TRANSCRIPTION SUBUNIT 7"/>
    <property type="match status" value="1"/>
</dbReference>
<accession>A0AAW1JY92</accession>
<comment type="subunit">
    <text evidence="6">Component of the Mediator complex.</text>
</comment>
<dbReference type="InterPro" id="IPR009244">
    <property type="entry name" value="Mediatior_Med7"/>
</dbReference>
<keyword evidence="8" id="KW-1185">Reference proteome</keyword>
<keyword evidence="5 6" id="KW-0539">Nucleus</keyword>
<proteinExistence type="inferred from homology"/>
<dbReference type="Gene3D" id="6.10.140.200">
    <property type="match status" value="1"/>
</dbReference>
<dbReference type="Proteomes" id="UP001458880">
    <property type="component" value="Unassembled WGS sequence"/>
</dbReference>
<gene>
    <name evidence="7" type="ORF">QE152_g26820</name>
</gene>
<dbReference type="Pfam" id="PF05983">
    <property type="entry name" value="Med7"/>
    <property type="match status" value="1"/>
</dbReference>
<evidence type="ECO:0000256" key="5">
    <source>
        <dbReference type="ARBA" id="ARBA00023242"/>
    </source>
</evidence>